<feature type="binding site" evidence="5">
    <location>
        <position position="160"/>
    </location>
    <ligand>
        <name>AMP</name>
        <dbReference type="ChEBI" id="CHEBI:456215"/>
    </ligand>
</feature>
<feature type="binding site" evidence="5">
    <location>
        <position position="127"/>
    </location>
    <ligand>
        <name>ATP</name>
        <dbReference type="ChEBI" id="CHEBI:30616"/>
    </ligand>
</feature>
<evidence type="ECO:0000256" key="2">
    <source>
        <dbReference type="ARBA" id="ARBA00022727"/>
    </source>
</evidence>
<comment type="function">
    <text evidence="5">Catalyzes the reversible transfer of the terminal phosphate group between ATP and AMP. Plays an important role in cellular energy homeostasis and in adenine nucleotide metabolism.</text>
</comment>
<feature type="region of interest" description="NMP" evidence="5">
    <location>
        <begin position="30"/>
        <end position="59"/>
    </location>
</feature>
<feature type="domain" description="Adenylate kinase active site lid" evidence="8">
    <location>
        <begin position="127"/>
        <end position="162"/>
    </location>
</feature>
<organism evidence="9 10">
    <name type="scientific">Effusibacillus consociatus</name>
    <dbReference type="NCBI Taxonomy" id="1117041"/>
    <lineage>
        <taxon>Bacteria</taxon>
        <taxon>Bacillati</taxon>
        <taxon>Bacillota</taxon>
        <taxon>Bacilli</taxon>
        <taxon>Bacillales</taxon>
        <taxon>Alicyclobacillaceae</taxon>
        <taxon>Effusibacillus</taxon>
    </lineage>
</organism>
<dbReference type="EMBL" id="JBHSHC010000006">
    <property type="protein sequence ID" value="MFC4765928.1"/>
    <property type="molecule type" value="Genomic_DNA"/>
</dbReference>
<dbReference type="NCBIfam" id="NF001380">
    <property type="entry name" value="PRK00279.1-2"/>
    <property type="match status" value="1"/>
</dbReference>
<keyword evidence="5" id="KW-0479">Metal-binding</keyword>
<feature type="binding site" evidence="5">
    <location>
        <position position="171"/>
    </location>
    <ligand>
        <name>AMP</name>
        <dbReference type="ChEBI" id="CHEBI:456215"/>
    </ligand>
</feature>
<evidence type="ECO:0000256" key="3">
    <source>
        <dbReference type="ARBA" id="ARBA00022741"/>
    </source>
</evidence>
<dbReference type="InterPro" id="IPR007862">
    <property type="entry name" value="Adenylate_kinase_lid-dom"/>
</dbReference>
<feature type="binding site" evidence="5">
    <location>
        <position position="153"/>
    </location>
    <ligand>
        <name>Zn(2+)</name>
        <dbReference type="ChEBI" id="CHEBI:29105"/>
        <note>structural</note>
    </ligand>
</feature>
<dbReference type="Pfam" id="PF00406">
    <property type="entry name" value="ADK"/>
    <property type="match status" value="1"/>
</dbReference>
<dbReference type="InterPro" id="IPR006259">
    <property type="entry name" value="Adenyl_kin_sub"/>
</dbReference>
<dbReference type="InterPro" id="IPR027417">
    <property type="entry name" value="P-loop_NTPase"/>
</dbReference>
<dbReference type="NCBIfam" id="NF011100">
    <property type="entry name" value="PRK14527.1"/>
    <property type="match status" value="1"/>
</dbReference>
<sequence length="216" mass="23864">MQVIFMGLPGAGKGTQAERIVEEFGIPHISTGDIFRAAMAEGTPLGLKAKEYVDKGQLVPDDVTIGIVRERLSLPDTEKGFLLDGFPRTVPQAEALERALAEMGRSIDVVIHLDVKRESLLERLTGRRICRSCGSAYHVIFNPPKEEGKCDKCGGELYQRADDSVETVATRLDVNIKQQEPLLHFYEAKGLLRTVDGEAEINQVFEQISSILRGVE</sequence>
<comment type="catalytic activity">
    <reaction evidence="5 7">
        <text>AMP + ATP = 2 ADP</text>
        <dbReference type="Rhea" id="RHEA:12973"/>
        <dbReference type="ChEBI" id="CHEBI:30616"/>
        <dbReference type="ChEBI" id="CHEBI:456215"/>
        <dbReference type="ChEBI" id="CHEBI:456216"/>
        <dbReference type="EC" id="2.7.4.3"/>
    </reaction>
</comment>
<keyword evidence="3 5" id="KW-0547">Nucleotide-binding</keyword>
<reference evidence="10" key="1">
    <citation type="journal article" date="2019" name="Int. J. Syst. Evol. Microbiol.">
        <title>The Global Catalogue of Microorganisms (GCM) 10K type strain sequencing project: providing services to taxonomists for standard genome sequencing and annotation.</title>
        <authorList>
            <consortium name="The Broad Institute Genomics Platform"/>
            <consortium name="The Broad Institute Genome Sequencing Center for Infectious Disease"/>
            <person name="Wu L."/>
            <person name="Ma J."/>
        </authorList>
    </citation>
    <scope>NUCLEOTIDE SEQUENCE [LARGE SCALE GENOMIC DNA]</scope>
    <source>
        <strain evidence="10">WYCCWR 12678</strain>
    </source>
</reference>
<dbReference type="Gene3D" id="3.40.50.300">
    <property type="entry name" value="P-loop containing nucleotide triphosphate hydrolases"/>
    <property type="match status" value="1"/>
</dbReference>
<dbReference type="PRINTS" id="PR00094">
    <property type="entry name" value="ADENYLTKNASE"/>
</dbReference>
<dbReference type="RefSeq" id="WP_380023527.1">
    <property type="nucleotide sequence ID" value="NZ_JBHSHC010000006.1"/>
</dbReference>
<dbReference type="HAMAP" id="MF_00235">
    <property type="entry name" value="Adenylate_kinase_Adk"/>
    <property type="match status" value="1"/>
</dbReference>
<comment type="domain">
    <text evidence="5">Consists of three domains, a large central CORE domain and two small peripheral domains, NMPbind and LID, which undergo movements during catalysis. The LID domain closes over the site of phosphoryl transfer upon ATP binding. Assembling and dissambling the active center during each catalytic cycle provides an effective means to prevent ATP hydrolysis. Some bacteria have evolved a zinc-coordinating structure that stabilizes the LID domain.</text>
</comment>
<name>A0ABV9PWT5_9BACL</name>
<keyword evidence="2 5" id="KW-0545">Nucleotide biosynthesis</keyword>
<comment type="pathway">
    <text evidence="5">Purine metabolism; AMP biosynthesis via salvage pathway; AMP from ADP: step 1/1.</text>
</comment>
<keyword evidence="10" id="KW-1185">Reference proteome</keyword>
<feature type="binding site" evidence="5">
    <location>
        <position position="36"/>
    </location>
    <ligand>
        <name>AMP</name>
        <dbReference type="ChEBI" id="CHEBI:456215"/>
    </ligand>
</feature>
<evidence type="ECO:0000256" key="4">
    <source>
        <dbReference type="ARBA" id="ARBA00022777"/>
    </source>
</evidence>
<feature type="binding site" evidence="5">
    <location>
        <position position="150"/>
    </location>
    <ligand>
        <name>Zn(2+)</name>
        <dbReference type="ChEBI" id="CHEBI:29105"/>
        <note>structural</note>
    </ligand>
</feature>
<feature type="binding site" evidence="5">
    <location>
        <begin position="85"/>
        <end position="88"/>
    </location>
    <ligand>
        <name>AMP</name>
        <dbReference type="ChEBI" id="CHEBI:456215"/>
    </ligand>
</feature>
<comment type="caution">
    <text evidence="5">Lacks conserved residue(s) required for the propagation of feature annotation.</text>
</comment>
<dbReference type="SUPFAM" id="SSF52540">
    <property type="entry name" value="P-loop containing nucleoside triphosphate hydrolases"/>
    <property type="match status" value="1"/>
</dbReference>
<keyword evidence="4 5" id="KW-0418">Kinase</keyword>
<evidence type="ECO:0000259" key="8">
    <source>
        <dbReference type="Pfam" id="PF05191"/>
    </source>
</evidence>
<dbReference type="PANTHER" id="PTHR23359">
    <property type="entry name" value="NUCLEOTIDE KINASE"/>
    <property type="match status" value="1"/>
</dbReference>
<dbReference type="InterPro" id="IPR033690">
    <property type="entry name" value="Adenylat_kinase_CS"/>
</dbReference>
<feature type="binding site" evidence="5">
    <location>
        <position position="130"/>
    </location>
    <ligand>
        <name>Zn(2+)</name>
        <dbReference type="ChEBI" id="CHEBI:29105"/>
        <note>structural</note>
    </ligand>
</feature>
<evidence type="ECO:0000313" key="10">
    <source>
        <dbReference type="Proteomes" id="UP001596002"/>
    </source>
</evidence>
<dbReference type="NCBIfam" id="NF001381">
    <property type="entry name" value="PRK00279.1-3"/>
    <property type="match status" value="1"/>
</dbReference>
<keyword evidence="5 7" id="KW-0067">ATP-binding</keyword>
<comment type="similarity">
    <text evidence="5 6">Belongs to the adenylate kinase family.</text>
</comment>
<protein>
    <recommendedName>
        <fullName evidence="5 7">Adenylate kinase</fullName>
        <shortName evidence="5">AK</shortName>
        <ecNumber evidence="5 7">2.7.4.3</ecNumber>
    </recommendedName>
    <alternativeName>
        <fullName evidence="5">ATP-AMP transphosphorylase</fullName>
    </alternativeName>
    <alternativeName>
        <fullName evidence="5">ATP:AMP phosphotransferase</fullName>
    </alternativeName>
    <alternativeName>
        <fullName evidence="5">Adenylate monophosphate kinase</fullName>
    </alternativeName>
</protein>
<feature type="binding site" evidence="5">
    <location>
        <begin position="10"/>
        <end position="15"/>
    </location>
    <ligand>
        <name>ATP</name>
        <dbReference type="ChEBI" id="CHEBI:30616"/>
    </ligand>
</feature>
<evidence type="ECO:0000256" key="7">
    <source>
        <dbReference type="RuleBase" id="RU003331"/>
    </source>
</evidence>
<keyword evidence="5" id="KW-0862">Zinc</keyword>
<dbReference type="NCBIfam" id="TIGR01351">
    <property type="entry name" value="adk"/>
    <property type="match status" value="1"/>
</dbReference>
<accession>A0ABV9PWT5</accession>
<dbReference type="CDD" id="cd01428">
    <property type="entry name" value="ADK"/>
    <property type="match status" value="1"/>
</dbReference>
<feature type="binding site" evidence="5">
    <location>
        <position position="92"/>
    </location>
    <ligand>
        <name>AMP</name>
        <dbReference type="ChEBI" id="CHEBI:456215"/>
    </ligand>
</feature>
<evidence type="ECO:0000256" key="6">
    <source>
        <dbReference type="RuleBase" id="RU003330"/>
    </source>
</evidence>
<proteinExistence type="inferred from homology"/>
<dbReference type="EC" id="2.7.4.3" evidence="5 7"/>
<dbReference type="GO" id="GO:0004017">
    <property type="term" value="F:AMP kinase activity"/>
    <property type="evidence" value="ECO:0007669"/>
    <property type="project" value="UniProtKB-EC"/>
</dbReference>
<dbReference type="PROSITE" id="PS00113">
    <property type="entry name" value="ADENYLATE_KINASE"/>
    <property type="match status" value="1"/>
</dbReference>
<comment type="subunit">
    <text evidence="5 7">Monomer.</text>
</comment>
<feature type="binding site" evidence="5">
    <location>
        <position position="133"/>
    </location>
    <ligand>
        <name>Zn(2+)</name>
        <dbReference type="ChEBI" id="CHEBI:29105"/>
        <note>structural</note>
    </ligand>
</feature>
<comment type="caution">
    <text evidence="9">The sequence shown here is derived from an EMBL/GenBank/DDBJ whole genome shotgun (WGS) entry which is preliminary data.</text>
</comment>
<dbReference type="Pfam" id="PF05191">
    <property type="entry name" value="ADK_lid"/>
    <property type="match status" value="1"/>
</dbReference>
<gene>
    <name evidence="5" type="primary">adk</name>
    <name evidence="9" type="ORF">ACFO8Q_00710</name>
</gene>
<evidence type="ECO:0000256" key="1">
    <source>
        <dbReference type="ARBA" id="ARBA00022679"/>
    </source>
</evidence>
<dbReference type="Proteomes" id="UP001596002">
    <property type="component" value="Unassembled WGS sequence"/>
</dbReference>
<feature type="region of interest" description="LID" evidence="5">
    <location>
        <begin position="126"/>
        <end position="163"/>
    </location>
</feature>
<comment type="subcellular location">
    <subcellularLocation>
        <location evidence="5 7">Cytoplasm</location>
    </subcellularLocation>
</comment>
<dbReference type="InterPro" id="IPR000850">
    <property type="entry name" value="Adenylat/UMP-CMP_kin"/>
</dbReference>
<evidence type="ECO:0000313" key="9">
    <source>
        <dbReference type="EMBL" id="MFC4765928.1"/>
    </source>
</evidence>
<keyword evidence="1 5" id="KW-0808">Transferase</keyword>
<evidence type="ECO:0000256" key="5">
    <source>
        <dbReference type="HAMAP-Rule" id="MF_00235"/>
    </source>
</evidence>
<feature type="binding site" evidence="5">
    <location>
        <position position="199"/>
    </location>
    <ligand>
        <name>ATP</name>
        <dbReference type="ChEBI" id="CHEBI:30616"/>
    </ligand>
</feature>
<keyword evidence="5" id="KW-0963">Cytoplasm</keyword>
<feature type="binding site" evidence="5">
    <location>
        <begin position="57"/>
        <end position="59"/>
    </location>
    <ligand>
        <name>AMP</name>
        <dbReference type="ChEBI" id="CHEBI:456215"/>
    </ligand>
</feature>
<feature type="binding site" evidence="5">
    <location>
        <position position="31"/>
    </location>
    <ligand>
        <name>AMP</name>
        <dbReference type="ChEBI" id="CHEBI:456215"/>
    </ligand>
</feature>